<dbReference type="PROSITE" id="PS50262">
    <property type="entry name" value="G_PROTEIN_RECEP_F1_2"/>
    <property type="match status" value="1"/>
</dbReference>
<sequence length="417" mass="45847">MTEGPASKVVGFFLLRDCPHCPCLPSSQAKELPLLPTALLPLASELSPSPQRNMEEHYISKLHPTGDYGAGVFLLIIGILTVLGNSAVLAVAVKRSSHLRSPELLTVNLAVTDLGMAISMYPLAIASAWNHAWLGGDATCIYYALMGFLFGVASMMTLSVMAVIRFLVTHSSKSNSNTINRKVIHVSIALIWLYAALWAMLPLLGWGHYGPEPFGTSCTIAWSQFHNSANGLSFILSMFILCTFLPAITITICYLGIAWKVHKTYQKMQNFNRTSNAAKLEKKLTLMAVLISVGFLSAWTPYAAVSFWSIFHSSESIPPIVTLLPCLFAKSSTAYNPFIYYAFSKTFRREIKRLQCCCSQKVYFSTKHTNSHVSVIWSGRDNAHISSFRKTDSGEVPNPSAAAAEVLFENVALKSRS</sequence>
<dbReference type="AlphaFoldDB" id="A0AA35P1Q1"/>
<keyword evidence="4 14" id="KW-0812">Transmembrane</keyword>
<dbReference type="GO" id="GO:0016020">
    <property type="term" value="C:membrane"/>
    <property type="evidence" value="ECO:0007669"/>
    <property type="project" value="UniProtKB-SubCell"/>
</dbReference>
<feature type="transmembrane region" description="Helical" evidence="14">
    <location>
        <begin position="189"/>
        <end position="209"/>
    </location>
</feature>
<dbReference type="CDD" id="cd15074">
    <property type="entry name" value="7tmA_Opsin5_neuropsin"/>
    <property type="match status" value="1"/>
</dbReference>
<keyword evidence="6 14" id="KW-1133">Transmembrane helix</keyword>
<feature type="transmembrane region" description="Helical" evidence="14">
    <location>
        <begin position="317"/>
        <end position="343"/>
    </location>
</feature>
<keyword evidence="10" id="KW-1015">Disulfide bond</keyword>
<feature type="transmembrane region" description="Helical" evidence="14">
    <location>
        <begin position="105"/>
        <end position="129"/>
    </location>
</feature>
<dbReference type="Proteomes" id="UP001178461">
    <property type="component" value="Chromosome 3"/>
</dbReference>
<dbReference type="InterPro" id="IPR000276">
    <property type="entry name" value="GPCR_Rhodpsn"/>
</dbReference>
<dbReference type="InterPro" id="IPR002962">
    <property type="entry name" value="Peropsin"/>
</dbReference>
<evidence type="ECO:0000256" key="1">
    <source>
        <dbReference type="ARBA" id="ARBA00004141"/>
    </source>
</evidence>
<evidence type="ECO:0000256" key="14">
    <source>
        <dbReference type="SAM" id="Phobius"/>
    </source>
</evidence>
<feature type="domain" description="G-protein coupled receptors family 1 profile" evidence="15">
    <location>
        <begin position="84"/>
        <end position="340"/>
    </location>
</feature>
<keyword evidence="13" id="KW-0807">Transducer</keyword>
<keyword evidence="2" id="KW-0600">Photoreceptor protein</keyword>
<reference evidence="16" key="1">
    <citation type="submission" date="2022-12" db="EMBL/GenBank/DDBJ databases">
        <authorList>
            <person name="Alioto T."/>
            <person name="Alioto T."/>
            <person name="Gomez Garrido J."/>
        </authorList>
    </citation>
    <scope>NUCLEOTIDE SEQUENCE</scope>
</reference>
<evidence type="ECO:0000313" key="16">
    <source>
        <dbReference type="EMBL" id="CAI5769088.1"/>
    </source>
</evidence>
<evidence type="ECO:0000256" key="12">
    <source>
        <dbReference type="ARBA" id="ARBA00023180"/>
    </source>
</evidence>
<protein>
    <submittedName>
        <fullName evidence="16">Opsinopsin-5-like</fullName>
    </submittedName>
</protein>
<dbReference type="InterPro" id="IPR027430">
    <property type="entry name" value="Retinal_BS"/>
</dbReference>
<feature type="transmembrane region" description="Helical" evidence="14">
    <location>
        <begin position="284"/>
        <end position="311"/>
    </location>
</feature>
<feature type="transmembrane region" description="Helical" evidence="14">
    <location>
        <begin position="229"/>
        <end position="259"/>
    </location>
</feature>
<name>A0AA35P1Q1_9SAUR</name>
<accession>A0AA35P1Q1</accession>
<evidence type="ECO:0000256" key="3">
    <source>
        <dbReference type="ARBA" id="ARBA00022606"/>
    </source>
</evidence>
<evidence type="ECO:0000256" key="8">
    <source>
        <dbReference type="ARBA" id="ARBA00023040"/>
    </source>
</evidence>
<evidence type="ECO:0000256" key="13">
    <source>
        <dbReference type="ARBA" id="ARBA00023224"/>
    </source>
</evidence>
<dbReference type="FunFam" id="1.20.1070.10:FF:000219">
    <property type="entry name" value="Opsin 5-like 2"/>
    <property type="match status" value="1"/>
</dbReference>
<evidence type="ECO:0000256" key="9">
    <source>
        <dbReference type="ARBA" id="ARBA00023136"/>
    </source>
</evidence>
<dbReference type="PRINTS" id="PR00237">
    <property type="entry name" value="GPCRRHODOPSN"/>
</dbReference>
<keyword evidence="12" id="KW-0325">Glycoprotein</keyword>
<feature type="transmembrane region" description="Helical" evidence="14">
    <location>
        <begin position="68"/>
        <end position="93"/>
    </location>
</feature>
<proteinExistence type="predicted"/>
<dbReference type="GO" id="GO:0007602">
    <property type="term" value="P:phototransduction"/>
    <property type="evidence" value="ECO:0007669"/>
    <property type="project" value="UniProtKB-KW"/>
</dbReference>
<keyword evidence="7" id="KW-0157">Chromophore</keyword>
<dbReference type="SUPFAM" id="SSF81321">
    <property type="entry name" value="Family A G protein-coupled receptor-like"/>
    <property type="match status" value="1"/>
</dbReference>
<dbReference type="PANTHER" id="PTHR24240">
    <property type="entry name" value="OPSIN"/>
    <property type="match status" value="1"/>
</dbReference>
<gene>
    <name evidence="16" type="ORF">PODLI_1B006183</name>
</gene>
<evidence type="ECO:0000313" key="17">
    <source>
        <dbReference type="Proteomes" id="UP001178461"/>
    </source>
</evidence>
<evidence type="ECO:0000256" key="5">
    <source>
        <dbReference type="ARBA" id="ARBA00022925"/>
    </source>
</evidence>
<comment type="subcellular location">
    <subcellularLocation>
        <location evidence="1">Membrane</location>
        <topology evidence="1">Multi-pass membrane protein</topology>
    </subcellularLocation>
</comment>
<evidence type="ECO:0000259" key="15">
    <source>
        <dbReference type="PROSITE" id="PS50262"/>
    </source>
</evidence>
<dbReference type="Pfam" id="PF00001">
    <property type="entry name" value="7tm_1"/>
    <property type="match status" value="1"/>
</dbReference>
<organism evidence="16 17">
    <name type="scientific">Podarcis lilfordi</name>
    <name type="common">Lilford's wall lizard</name>
    <dbReference type="NCBI Taxonomy" id="74358"/>
    <lineage>
        <taxon>Eukaryota</taxon>
        <taxon>Metazoa</taxon>
        <taxon>Chordata</taxon>
        <taxon>Craniata</taxon>
        <taxon>Vertebrata</taxon>
        <taxon>Euteleostomi</taxon>
        <taxon>Lepidosauria</taxon>
        <taxon>Squamata</taxon>
        <taxon>Bifurcata</taxon>
        <taxon>Unidentata</taxon>
        <taxon>Episquamata</taxon>
        <taxon>Laterata</taxon>
        <taxon>Lacertibaenia</taxon>
        <taxon>Lacertidae</taxon>
        <taxon>Podarcis</taxon>
    </lineage>
</organism>
<dbReference type="InterPro" id="IPR017452">
    <property type="entry name" value="GPCR_Rhodpsn_7TM"/>
</dbReference>
<dbReference type="PRINTS" id="PR01244">
    <property type="entry name" value="PEROPSIN"/>
</dbReference>
<dbReference type="InterPro" id="IPR050125">
    <property type="entry name" value="GPCR_opsins"/>
</dbReference>
<keyword evidence="5" id="KW-0681">Retinal protein</keyword>
<keyword evidence="3" id="KW-0716">Sensory transduction</keyword>
<keyword evidence="17" id="KW-1185">Reference proteome</keyword>
<keyword evidence="11" id="KW-0675">Receptor</keyword>
<evidence type="ECO:0000256" key="2">
    <source>
        <dbReference type="ARBA" id="ARBA00022543"/>
    </source>
</evidence>
<keyword evidence="8" id="KW-0297">G-protein coupled receptor</keyword>
<evidence type="ECO:0000256" key="4">
    <source>
        <dbReference type="ARBA" id="ARBA00022692"/>
    </source>
</evidence>
<dbReference type="PROSITE" id="PS00238">
    <property type="entry name" value="OPSIN"/>
    <property type="match status" value="1"/>
</dbReference>
<evidence type="ECO:0000256" key="10">
    <source>
        <dbReference type="ARBA" id="ARBA00023157"/>
    </source>
</evidence>
<evidence type="ECO:0000256" key="6">
    <source>
        <dbReference type="ARBA" id="ARBA00022989"/>
    </source>
</evidence>
<dbReference type="GO" id="GO:0004930">
    <property type="term" value="F:G protein-coupled receptor activity"/>
    <property type="evidence" value="ECO:0007669"/>
    <property type="project" value="UniProtKB-KW"/>
</dbReference>
<evidence type="ECO:0000256" key="11">
    <source>
        <dbReference type="ARBA" id="ARBA00023170"/>
    </source>
</evidence>
<dbReference type="GO" id="GO:0009881">
    <property type="term" value="F:photoreceptor activity"/>
    <property type="evidence" value="ECO:0007669"/>
    <property type="project" value="UniProtKB-KW"/>
</dbReference>
<feature type="transmembrane region" description="Helical" evidence="14">
    <location>
        <begin position="141"/>
        <end position="168"/>
    </location>
</feature>
<evidence type="ECO:0000256" key="7">
    <source>
        <dbReference type="ARBA" id="ARBA00022991"/>
    </source>
</evidence>
<dbReference type="Gene3D" id="1.20.1070.10">
    <property type="entry name" value="Rhodopsin 7-helix transmembrane proteins"/>
    <property type="match status" value="1"/>
</dbReference>
<dbReference type="GO" id="GO:0007601">
    <property type="term" value="P:visual perception"/>
    <property type="evidence" value="ECO:0007669"/>
    <property type="project" value="InterPro"/>
</dbReference>
<keyword evidence="9 14" id="KW-0472">Membrane</keyword>
<dbReference type="EMBL" id="OX395128">
    <property type="protein sequence ID" value="CAI5769088.1"/>
    <property type="molecule type" value="Genomic_DNA"/>
</dbReference>